<proteinExistence type="predicted"/>
<dbReference type="Pfam" id="PF05309">
    <property type="entry name" value="TraE"/>
    <property type="match status" value="1"/>
</dbReference>
<evidence type="ECO:0000256" key="1">
    <source>
        <dbReference type="SAM" id="MobiDB-lite"/>
    </source>
</evidence>
<evidence type="ECO:0000256" key="2">
    <source>
        <dbReference type="SAM" id="Phobius"/>
    </source>
</evidence>
<sequence>MEVNTEDRLQNTSIMRQRNFFAGCTLLAVIANFLLVVKISSTTERIIMVPGITKDLAVEGSVVSQSYLEETALLFVSALLDLTADTISLKKNIILKHASAGSEQSLKSLQSYFADKEDEHKKFGLSTFFAPKQMQVDSKNLQVVIEGVLTSTFGKRGFEQNTLKYLLSFDYVGGHLKLKEFTQVKPKTKEGNDQNKEEEQNKST</sequence>
<dbReference type="EMBL" id="JARJFB010000037">
    <property type="protein sequence ID" value="MEA0970699.1"/>
    <property type="molecule type" value="Genomic_DNA"/>
</dbReference>
<evidence type="ECO:0000313" key="4">
    <source>
        <dbReference type="Proteomes" id="UP001291687"/>
    </source>
</evidence>
<reference evidence="3 4" key="1">
    <citation type="submission" date="2023-03" db="EMBL/GenBank/DDBJ databases">
        <title>Host association and intracellularity evolved multiple times independently in the Rickettsiales.</title>
        <authorList>
            <person name="Castelli M."/>
            <person name="Nardi T."/>
            <person name="Gammuto L."/>
            <person name="Bellinzona G."/>
            <person name="Sabaneyeva E."/>
            <person name="Potekhin A."/>
            <person name="Serra V."/>
            <person name="Petroni G."/>
            <person name="Sassera D."/>
        </authorList>
    </citation>
    <scope>NUCLEOTIDE SEQUENCE [LARGE SCALE GENOMIC DNA]</scope>
    <source>
        <strain evidence="3 4">Sr 2-6</strain>
    </source>
</reference>
<keyword evidence="2" id="KW-1133">Transmembrane helix</keyword>
<feature type="region of interest" description="Disordered" evidence="1">
    <location>
        <begin position="183"/>
        <end position="204"/>
    </location>
</feature>
<comment type="caution">
    <text evidence="3">The sequence shown here is derived from an EMBL/GenBank/DDBJ whole genome shotgun (WGS) entry which is preliminary data.</text>
</comment>
<dbReference type="InterPro" id="IPR007973">
    <property type="entry name" value="Pilus_assembly_TraE"/>
</dbReference>
<organism evidence="3 4">
    <name type="scientific">Candidatus Megaera venefica</name>
    <dbReference type="NCBI Taxonomy" id="2055910"/>
    <lineage>
        <taxon>Bacteria</taxon>
        <taxon>Pseudomonadati</taxon>
        <taxon>Pseudomonadota</taxon>
        <taxon>Alphaproteobacteria</taxon>
        <taxon>Rickettsiales</taxon>
        <taxon>Rickettsiaceae</taxon>
        <taxon>Candidatus Megaera</taxon>
    </lineage>
</organism>
<gene>
    <name evidence="3" type="ORF">Megvenef_00667</name>
</gene>
<accession>A0ABU5NC26</accession>
<protein>
    <submittedName>
        <fullName evidence="3">Type IV conjugative transfer system protein TraE</fullName>
    </submittedName>
</protein>
<keyword evidence="2" id="KW-0812">Transmembrane</keyword>
<keyword evidence="4" id="KW-1185">Reference proteome</keyword>
<keyword evidence="2" id="KW-0472">Membrane</keyword>
<dbReference type="Proteomes" id="UP001291687">
    <property type="component" value="Unassembled WGS sequence"/>
</dbReference>
<feature type="transmembrane region" description="Helical" evidence="2">
    <location>
        <begin position="20"/>
        <end position="37"/>
    </location>
</feature>
<name>A0ABU5NC26_9RICK</name>
<dbReference type="RefSeq" id="WP_322776600.1">
    <property type="nucleotide sequence ID" value="NZ_JARJFB010000037.1"/>
</dbReference>
<evidence type="ECO:0000313" key="3">
    <source>
        <dbReference type="EMBL" id="MEA0970699.1"/>
    </source>
</evidence>